<protein>
    <submittedName>
        <fullName evidence="1">Uncharacterized protein</fullName>
    </submittedName>
</protein>
<dbReference type="RefSeq" id="WP_243576352.1">
    <property type="nucleotide sequence ID" value="NZ_CP094529.1"/>
</dbReference>
<proteinExistence type="predicted"/>
<keyword evidence="2" id="KW-1185">Reference proteome</keyword>
<dbReference type="EMBL" id="CP094529">
    <property type="protein sequence ID" value="UOE38010.1"/>
    <property type="molecule type" value="Genomic_DNA"/>
</dbReference>
<evidence type="ECO:0000313" key="2">
    <source>
        <dbReference type="Proteomes" id="UP000831068"/>
    </source>
</evidence>
<accession>A0ABY4BG26</accession>
<sequence length="394" mass="46075">MLFYKYIINFICLFIPAKNRRKRRSELLLLPYIFGKNLKSRTGYKKFSSHKVTQKSILIVEPNPYHFEILPGFCKYFQDLGYNVDVIAQPDLKEDSPFIHYPHLPTVFYLSPKYQKKALSQSKIRDYDFVFLSTSVLWADNIRDSYINWLGFEPKGKYGFFMVEHNVIPYVKDYGHEKYVNQNRIFTLASQYSIPMFNPHYFGEINIKNKSPKTVFSTIIKEKQNIKLLLETCTKLVKNGYNNFEIIVTGRTSITEIPDDLQSFIKFTGKTTFTELWKVYRSSDFIIPMLNPEIAGHQRYRDGTITGSWQTMLGFAKPLVIHSQFSETYRLNVSNAIIFNENSELSTALQTCINMKNDAYLKLQENIKFLSDQIYKESLENLKFGINTNSSAQQ</sequence>
<reference evidence="1 2" key="1">
    <citation type="submission" date="2022-03" db="EMBL/GenBank/DDBJ databases">
        <title>Chryseobacterium sp. isolated from the Andong Sikhe.</title>
        <authorList>
            <person name="Won M."/>
            <person name="Kim S.-J."/>
            <person name="Kwon S.-W."/>
        </authorList>
    </citation>
    <scope>NUCLEOTIDE SEQUENCE [LARGE SCALE GENOMIC DNA]</scope>
    <source>
        <strain evidence="1 2">ADR-1</strain>
    </source>
</reference>
<gene>
    <name evidence="1" type="ORF">MTP08_13300</name>
</gene>
<evidence type="ECO:0000313" key="1">
    <source>
        <dbReference type="EMBL" id="UOE38010.1"/>
    </source>
</evidence>
<organism evidence="1 2">
    <name type="scientific">Chryseobacterium oryzae</name>
    <dbReference type="NCBI Taxonomy" id="2929799"/>
    <lineage>
        <taxon>Bacteria</taxon>
        <taxon>Pseudomonadati</taxon>
        <taxon>Bacteroidota</taxon>
        <taxon>Flavobacteriia</taxon>
        <taxon>Flavobacteriales</taxon>
        <taxon>Weeksellaceae</taxon>
        <taxon>Chryseobacterium group</taxon>
        <taxon>Chryseobacterium</taxon>
    </lineage>
</organism>
<dbReference type="SUPFAM" id="SSF53756">
    <property type="entry name" value="UDP-Glycosyltransferase/glycogen phosphorylase"/>
    <property type="match status" value="1"/>
</dbReference>
<name>A0ABY4BG26_9FLAO</name>
<dbReference type="Proteomes" id="UP000831068">
    <property type="component" value="Chromosome"/>
</dbReference>